<accession>A0A183NB48</accession>
<dbReference type="EMBL" id="UZAI01021435">
    <property type="protein sequence ID" value="VDP55494.1"/>
    <property type="molecule type" value="Genomic_DNA"/>
</dbReference>
<evidence type="ECO:0000313" key="2">
    <source>
        <dbReference type="Proteomes" id="UP000277204"/>
    </source>
</evidence>
<keyword evidence="2" id="KW-1185">Reference proteome</keyword>
<name>A0A183NB48_9TREM</name>
<protein>
    <submittedName>
        <fullName evidence="1">Uncharacterized protein</fullName>
    </submittedName>
</protein>
<organism evidence="1 2">
    <name type="scientific">Schistosoma margrebowiei</name>
    <dbReference type="NCBI Taxonomy" id="48269"/>
    <lineage>
        <taxon>Eukaryota</taxon>
        <taxon>Metazoa</taxon>
        <taxon>Spiralia</taxon>
        <taxon>Lophotrochozoa</taxon>
        <taxon>Platyhelminthes</taxon>
        <taxon>Trematoda</taxon>
        <taxon>Digenea</taxon>
        <taxon>Strigeidida</taxon>
        <taxon>Schistosomatoidea</taxon>
        <taxon>Schistosomatidae</taxon>
        <taxon>Schistosoma</taxon>
    </lineage>
</organism>
<dbReference type="AlphaFoldDB" id="A0A183NB48"/>
<gene>
    <name evidence="1" type="ORF">SMRZ_LOCUS25523</name>
</gene>
<reference evidence="1 2" key="1">
    <citation type="submission" date="2018-11" db="EMBL/GenBank/DDBJ databases">
        <authorList>
            <consortium name="Pathogen Informatics"/>
        </authorList>
    </citation>
    <scope>NUCLEOTIDE SEQUENCE [LARGE SCALE GENOMIC DNA]</scope>
    <source>
        <strain evidence="1 2">Zambia</strain>
    </source>
</reference>
<sequence length="137" mass="15424">MRTSRQFYCTELKLRELPQPSSKCTTICKQMSSQDTQYSLTGSISNSLLWERKKQLPTEELIIICSTDGDENEGRTPLLSDQSRTVQLISAHHSRRPRNSPPSDDFQKIGVNINHGPSLIANNDVTHPPGSNLCTWL</sequence>
<dbReference type="Proteomes" id="UP000277204">
    <property type="component" value="Unassembled WGS sequence"/>
</dbReference>
<evidence type="ECO:0000313" key="1">
    <source>
        <dbReference type="EMBL" id="VDP55494.1"/>
    </source>
</evidence>
<proteinExistence type="predicted"/>